<proteinExistence type="predicted"/>
<keyword evidence="2" id="KW-1185">Reference proteome</keyword>
<reference evidence="1 2" key="1">
    <citation type="submission" date="2024-02" db="EMBL/GenBank/DDBJ databases">
        <title>de novo genome assembly of Solanum bulbocastanum strain 11H21.</title>
        <authorList>
            <person name="Hosaka A.J."/>
        </authorList>
    </citation>
    <scope>NUCLEOTIDE SEQUENCE [LARGE SCALE GENOMIC DNA]</scope>
    <source>
        <tissue evidence="1">Young leaves</tissue>
    </source>
</reference>
<accession>A0AAN8TK74</accession>
<organism evidence="1 2">
    <name type="scientific">Solanum bulbocastanum</name>
    <name type="common">Wild potato</name>
    <dbReference type="NCBI Taxonomy" id="147425"/>
    <lineage>
        <taxon>Eukaryota</taxon>
        <taxon>Viridiplantae</taxon>
        <taxon>Streptophyta</taxon>
        <taxon>Embryophyta</taxon>
        <taxon>Tracheophyta</taxon>
        <taxon>Spermatophyta</taxon>
        <taxon>Magnoliopsida</taxon>
        <taxon>eudicotyledons</taxon>
        <taxon>Gunneridae</taxon>
        <taxon>Pentapetalae</taxon>
        <taxon>asterids</taxon>
        <taxon>lamiids</taxon>
        <taxon>Solanales</taxon>
        <taxon>Solanaceae</taxon>
        <taxon>Solanoideae</taxon>
        <taxon>Solaneae</taxon>
        <taxon>Solanum</taxon>
    </lineage>
</organism>
<gene>
    <name evidence="1" type="ORF">RDI58_015247</name>
</gene>
<name>A0AAN8TK74_SOLBU</name>
<dbReference type="EMBL" id="JBANQN010000006">
    <property type="protein sequence ID" value="KAK6786722.1"/>
    <property type="molecule type" value="Genomic_DNA"/>
</dbReference>
<comment type="caution">
    <text evidence="1">The sequence shown here is derived from an EMBL/GenBank/DDBJ whole genome shotgun (WGS) entry which is preliminary data.</text>
</comment>
<evidence type="ECO:0000313" key="1">
    <source>
        <dbReference type="EMBL" id="KAK6786722.1"/>
    </source>
</evidence>
<sequence>MYLLHVTCPPI</sequence>
<dbReference type="Proteomes" id="UP001371456">
    <property type="component" value="Unassembled WGS sequence"/>
</dbReference>
<evidence type="ECO:0000313" key="2">
    <source>
        <dbReference type="Proteomes" id="UP001371456"/>
    </source>
</evidence>
<protein>
    <submittedName>
        <fullName evidence="1">Uncharacterized protein</fullName>
    </submittedName>
</protein>